<protein>
    <recommendedName>
        <fullName evidence="1">N-acetyltransferase domain-containing protein</fullName>
    </recommendedName>
</protein>
<dbReference type="Pfam" id="PF13527">
    <property type="entry name" value="Acetyltransf_9"/>
    <property type="match status" value="1"/>
</dbReference>
<evidence type="ECO:0000259" key="1">
    <source>
        <dbReference type="PROSITE" id="PS51186"/>
    </source>
</evidence>
<dbReference type="GO" id="GO:0034069">
    <property type="term" value="F:aminoglycoside N-acetyltransferase activity"/>
    <property type="evidence" value="ECO:0007669"/>
    <property type="project" value="TreeGrafter"/>
</dbReference>
<dbReference type="PANTHER" id="PTHR37817:SF1">
    <property type="entry name" value="N-ACETYLTRANSFERASE EIS"/>
    <property type="match status" value="1"/>
</dbReference>
<accession>A0A1R1S1A8</accession>
<evidence type="ECO:0000313" key="2">
    <source>
        <dbReference type="EMBL" id="OMI09110.1"/>
    </source>
</evidence>
<dbReference type="SUPFAM" id="SSF55718">
    <property type="entry name" value="SCP-like"/>
    <property type="match status" value="1"/>
</dbReference>
<dbReference type="Pfam" id="PF13530">
    <property type="entry name" value="SCP2_2"/>
    <property type="match status" value="1"/>
</dbReference>
<dbReference type="GO" id="GO:0030649">
    <property type="term" value="P:aminoglycoside antibiotic catabolic process"/>
    <property type="evidence" value="ECO:0007669"/>
    <property type="project" value="TreeGrafter"/>
</dbReference>
<keyword evidence="3" id="KW-1185">Reference proteome</keyword>
<dbReference type="PROSITE" id="PS51186">
    <property type="entry name" value="GNAT"/>
    <property type="match status" value="1"/>
</dbReference>
<dbReference type="SUPFAM" id="SSF55729">
    <property type="entry name" value="Acyl-CoA N-acyltransferases (Nat)"/>
    <property type="match status" value="1"/>
</dbReference>
<feature type="domain" description="N-acetyltransferase" evidence="1">
    <location>
        <begin position="3"/>
        <end position="143"/>
    </location>
</feature>
<dbReference type="Gene3D" id="3.40.630.30">
    <property type="match status" value="2"/>
</dbReference>
<sequence>MRKLVRITAEADILRAISLSEYAFQRKLSEEELEKAKLHYQKHEVIGITEGEKLLSKLNIIPFEVQIENCSMKMGGIAGVATWPEERRKGTVRQLLKASLNIMRENQQPISFLYPFKISFYRKFGWELTFYQKVISIKREQLTPLEQTEGFVRRLEKAKGPDEAGMLYDQFRSRHNGLLKRGADYWMTNILEDSVIPAVYYAKNGVPLGYILYTIKDKKMTIEELICIRHEARAGLWNFVCQHDSMIEELEMTVDPQDGIDFFLDDPKIKQDIQPYMMARITDVYSFLEQYPLRRHIEEPFVFRVSDDIAEWNNLTLKVGRHGVEAADEESAANPLMIDIQSLTAFLLGARTARFFYKAGRLAGSEEEVSRLDSTIRPQTPWINDFF</sequence>
<dbReference type="InterPro" id="IPR025559">
    <property type="entry name" value="Eis_dom"/>
</dbReference>
<dbReference type="OrthoDB" id="9768284at2"/>
<dbReference type="Gene3D" id="3.30.1050.10">
    <property type="entry name" value="SCP2 sterol-binding domain"/>
    <property type="match status" value="1"/>
</dbReference>
<accession>A0A1R1QWR3</accession>
<dbReference type="RefSeq" id="WP_076759511.1">
    <property type="nucleotide sequence ID" value="NZ_JARMMK010000003.1"/>
</dbReference>
<comment type="caution">
    <text evidence="2">The sequence shown here is derived from an EMBL/GenBank/DDBJ whole genome shotgun (WGS) entry which is preliminary data.</text>
</comment>
<evidence type="ECO:0000313" key="3">
    <source>
        <dbReference type="Proteomes" id="UP000187367"/>
    </source>
</evidence>
<dbReference type="InterPro" id="IPR041380">
    <property type="entry name" value="Acetyltransf_17"/>
</dbReference>
<dbReference type="InterPro" id="IPR036527">
    <property type="entry name" value="SCP2_sterol-bd_dom_sf"/>
</dbReference>
<reference evidence="2 3" key="1">
    <citation type="submission" date="2017-01" db="EMBL/GenBank/DDBJ databases">
        <title>Bacillus phylogenomics.</title>
        <authorList>
            <person name="Dunlap C."/>
        </authorList>
    </citation>
    <scope>NUCLEOTIDE SEQUENCE [LARGE SCALE GENOMIC DNA]</scope>
    <source>
        <strain evidence="2 3">NRRL B-41282</strain>
    </source>
</reference>
<gene>
    <name evidence="2" type="ORF">BW143_03465</name>
</gene>
<dbReference type="InterPro" id="IPR000182">
    <property type="entry name" value="GNAT_dom"/>
</dbReference>
<dbReference type="Proteomes" id="UP000187367">
    <property type="component" value="Unassembled WGS sequence"/>
</dbReference>
<dbReference type="InterPro" id="IPR016181">
    <property type="entry name" value="Acyl_CoA_acyltransferase"/>
</dbReference>
<dbReference type="InterPro" id="IPR051554">
    <property type="entry name" value="Acetyltransferase_Eis"/>
</dbReference>
<name>A0A1R1S1A8_9BACI</name>
<dbReference type="EMBL" id="MTJL01000005">
    <property type="protein sequence ID" value="OMI09110.1"/>
    <property type="molecule type" value="Genomic_DNA"/>
</dbReference>
<proteinExistence type="predicted"/>
<dbReference type="PANTHER" id="PTHR37817">
    <property type="entry name" value="N-ACETYLTRANSFERASE EIS"/>
    <property type="match status" value="1"/>
</dbReference>
<dbReference type="AlphaFoldDB" id="A0A1R1S1A8"/>
<organism evidence="2 3">
    <name type="scientific">Bacillus swezeyi</name>
    <dbReference type="NCBI Taxonomy" id="1925020"/>
    <lineage>
        <taxon>Bacteria</taxon>
        <taxon>Bacillati</taxon>
        <taxon>Bacillota</taxon>
        <taxon>Bacilli</taxon>
        <taxon>Bacillales</taxon>
        <taxon>Bacillaceae</taxon>
        <taxon>Bacillus</taxon>
    </lineage>
</organism>
<dbReference type="Pfam" id="PF17668">
    <property type="entry name" value="Acetyltransf_17"/>
    <property type="match status" value="1"/>
</dbReference>